<evidence type="ECO:0000256" key="4">
    <source>
        <dbReference type="ARBA" id="ARBA00022763"/>
    </source>
</evidence>
<evidence type="ECO:0000256" key="1">
    <source>
        <dbReference type="ARBA" id="ARBA00009441"/>
    </source>
</evidence>
<dbReference type="Proteomes" id="UP000662111">
    <property type="component" value="Unassembled WGS sequence"/>
</dbReference>
<dbReference type="PIRSF" id="PIRSF003128">
    <property type="entry name" value="RecN"/>
    <property type="match status" value="1"/>
</dbReference>
<protein>
    <recommendedName>
        <fullName evidence="2 8">DNA repair protein RecN</fullName>
    </recommendedName>
    <alternativeName>
        <fullName evidence="7 8">Recombination protein N</fullName>
    </alternativeName>
</protein>
<keyword evidence="10" id="KW-1185">Reference proteome</keyword>
<accession>A0ABQ2F9I7</accession>
<dbReference type="SUPFAM" id="SSF52540">
    <property type="entry name" value="P-loop containing nucleoside triphosphate hydrolases"/>
    <property type="match status" value="2"/>
</dbReference>
<dbReference type="PANTHER" id="PTHR11059:SF0">
    <property type="entry name" value="DNA REPAIR PROTEIN RECN"/>
    <property type="match status" value="1"/>
</dbReference>
<proteinExistence type="inferred from homology"/>
<keyword evidence="6 8" id="KW-0234">DNA repair</keyword>
<dbReference type="InterPro" id="IPR004604">
    <property type="entry name" value="DNA_recomb/repair_RecN"/>
</dbReference>
<comment type="caution">
    <text evidence="9">The sequence shown here is derived from an EMBL/GenBank/DDBJ whole genome shotgun (WGS) entry which is preliminary data.</text>
</comment>
<dbReference type="EMBL" id="BMLB01000005">
    <property type="protein sequence ID" value="GGK73981.1"/>
    <property type="molecule type" value="Genomic_DNA"/>
</dbReference>
<dbReference type="NCBIfam" id="TIGR00634">
    <property type="entry name" value="recN"/>
    <property type="match status" value="1"/>
</dbReference>
<evidence type="ECO:0000256" key="2">
    <source>
        <dbReference type="ARBA" id="ARBA00021315"/>
    </source>
</evidence>
<evidence type="ECO:0000256" key="6">
    <source>
        <dbReference type="ARBA" id="ARBA00023204"/>
    </source>
</evidence>
<dbReference type="Gene3D" id="3.40.50.300">
    <property type="entry name" value="P-loop containing nucleotide triphosphate hydrolases"/>
    <property type="match status" value="2"/>
</dbReference>
<evidence type="ECO:0000313" key="10">
    <source>
        <dbReference type="Proteomes" id="UP000662111"/>
    </source>
</evidence>
<organism evidence="9 10">
    <name type="scientific">Ornithinimicrobium pekingense</name>
    <dbReference type="NCBI Taxonomy" id="384677"/>
    <lineage>
        <taxon>Bacteria</taxon>
        <taxon>Bacillati</taxon>
        <taxon>Actinomycetota</taxon>
        <taxon>Actinomycetes</taxon>
        <taxon>Micrococcales</taxon>
        <taxon>Ornithinimicrobiaceae</taxon>
        <taxon>Ornithinimicrobium</taxon>
    </lineage>
</organism>
<comment type="similarity">
    <text evidence="1 8">Belongs to the RecN family.</text>
</comment>
<keyword evidence="3" id="KW-0547">Nucleotide-binding</keyword>
<keyword evidence="5" id="KW-0067">ATP-binding</keyword>
<reference evidence="10" key="1">
    <citation type="journal article" date="2019" name="Int. J. Syst. Evol. Microbiol.">
        <title>The Global Catalogue of Microorganisms (GCM) 10K type strain sequencing project: providing services to taxonomists for standard genome sequencing and annotation.</title>
        <authorList>
            <consortium name="The Broad Institute Genomics Platform"/>
            <consortium name="The Broad Institute Genome Sequencing Center for Infectious Disease"/>
            <person name="Wu L."/>
            <person name="Ma J."/>
        </authorList>
    </citation>
    <scope>NUCLEOTIDE SEQUENCE [LARGE SCALE GENOMIC DNA]</scope>
    <source>
        <strain evidence="10">CGMCC 1.5362</strain>
    </source>
</reference>
<name>A0ABQ2F9I7_9MICO</name>
<sequence>MVVSGLGLLLGARADAGMVRAGTRQAVVEGEVDVPAGHPAAQRVEEAGGDASDGLLLVRSVAAGGRSRAHVGGRSAPVAVLSEVGEHLVAVHGQADQWRLRDADQHRVLLDAAGGEDVATALAAYDEAYRAWRTSRARLEELTRTSAERGLRVAMLRGALEEISAVEAEEGEEDLLRAESERLTHAEELRSAALTAHDALVGADDPGEDQPSVTGLLGAAGAALGPASSHDEELASLRARLDEVAYLSSDLAADLASYGSGVEVDEQRLAEVHQRRADLGTLLRKYGGTTGAMLDLARSFSAELAEIDVSEDDLAELERATERLRHQVGATGQALTAARRTTAARVGEEVTRELGHLAMGSAQVSVHVEPRTAGDASAADGAATTVVPLADGRLVAPRRHGLDEVEIRLAANPGAPARSVTRAASGGELSRVMLALELVCGDGGVPTYVFDEVDAGVGGSAALDLGARLARLARGGAQVIVVTHLGQVAAYADRHLVVRKSTDGQVTSSGVVAVEGEEREAELARMLGGVADSDAALEHARELLSRRATMAG</sequence>
<evidence type="ECO:0000256" key="5">
    <source>
        <dbReference type="ARBA" id="ARBA00022840"/>
    </source>
</evidence>
<gene>
    <name evidence="9" type="primary">recN</name>
    <name evidence="9" type="ORF">GCM10011509_23270</name>
</gene>
<dbReference type="PANTHER" id="PTHR11059">
    <property type="entry name" value="DNA REPAIR PROTEIN RECN"/>
    <property type="match status" value="1"/>
</dbReference>
<comment type="function">
    <text evidence="8">May be involved in recombinational repair of damaged DNA.</text>
</comment>
<evidence type="ECO:0000313" key="9">
    <source>
        <dbReference type="EMBL" id="GGK73981.1"/>
    </source>
</evidence>
<keyword evidence="4 8" id="KW-0227">DNA damage</keyword>
<evidence type="ECO:0000256" key="3">
    <source>
        <dbReference type="ARBA" id="ARBA00022741"/>
    </source>
</evidence>
<evidence type="ECO:0000256" key="8">
    <source>
        <dbReference type="PIRNR" id="PIRNR003128"/>
    </source>
</evidence>
<dbReference type="CDD" id="cd03241">
    <property type="entry name" value="ABC_RecN"/>
    <property type="match status" value="1"/>
</dbReference>
<dbReference type="InterPro" id="IPR027417">
    <property type="entry name" value="P-loop_NTPase"/>
</dbReference>
<evidence type="ECO:0000256" key="7">
    <source>
        <dbReference type="ARBA" id="ARBA00033408"/>
    </source>
</evidence>